<dbReference type="PROSITE" id="PS50862">
    <property type="entry name" value="AA_TRNA_LIGASE_II"/>
    <property type="match status" value="1"/>
</dbReference>
<gene>
    <name evidence="7 10" type="primary">lysS</name>
    <name evidence="10" type="ORF">COX02_00055</name>
</gene>
<comment type="catalytic activity">
    <reaction evidence="6 7 8">
        <text>tRNA(Lys) + L-lysine + ATP = L-lysyl-tRNA(Lys) + AMP + diphosphate</text>
        <dbReference type="Rhea" id="RHEA:20792"/>
        <dbReference type="Rhea" id="RHEA-COMP:9696"/>
        <dbReference type="Rhea" id="RHEA-COMP:9697"/>
        <dbReference type="ChEBI" id="CHEBI:30616"/>
        <dbReference type="ChEBI" id="CHEBI:32551"/>
        <dbReference type="ChEBI" id="CHEBI:33019"/>
        <dbReference type="ChEBI" id="CHEBI:78442"/>
        <dbReference type="ChEBI" id="CHEBI:78529"/>
        <dbReference type="ChEBI" id="CHEBI:456215"/>
        <dbReference type="EC" id="6.1.1.6"/>
    </reaction>
</comment>
<organism evidence="10 11">
    <name type="scientific">Candidatus Vogelbacteria bacterium CG22_combo_CG10-13_8_21_14_all_37_9</name>
    <dbReference type="NCBI Taxonomy" id="1975046"/>
    <lineage>
        <taxon>Bacteria</taxon>
        <taxon>Candidatus Vogeliibacteriota</taxon>
    </lineage>
</organism>
<keyword evidence="5 7" id="KW-0030">Aminoacyl-tRNA synthetase</keyword>
<evidence type="ECO:0000256" key="5">
    <source>
        <dbReference type="ARBA" id="ARBA00023146"/>
    </source>
</evidence>
<comment type="cofactor">
    <cofactor evidence="7 8">
        <name>Mg(2+)</name>
        <dbReference type="ChEBI" id="CHEBI:18420"/>
    </cofactor>
    <text evidence="7 8">Binds 3 Mg(2+) ions per subunit.</text>
</comment>
<comment type="subcellular location">
    <subcellularLocation>
        <location evidence="7">Cytoplasm</location>
    </subcellularLocation>
</comment>
<dbReference type="GO" id="GO:0006430">
    <property type="term" value="P:lysyl-tRNA aminoacylation"/>
    <property type="evidence" value="ECO:0007669"/>
    <property type="project" value="UniProtKB-UniRule"/>
</dbReference>
<dbReference type="PANTHER" id="PTHR42918">
    <property type="entry name" value="LYSYL-TRNA SYNTHETASE"/>
    <property type="match status" value="1"/>
</dbReference>
<dbReference type="Gene3D" id="3.30.930.10">
    <property type="entry name" value="Bira Bifunctional Protein, Domain 2"/>
    <property type="match status" value="1"/>
</dbReference>
<dbReference type="GO" id="GO:0004824">
    <property type="term" value="F:lysine-tRNA ligase activity"/>
    <property type="evidence" value="ECO:0007669"/>
    <property type="project" value="UniProtKB-UniRule"/>
</dbReference>
<dbReference type="NCBIfam" id="TIGR00499">
    <property type="entry name" value="lysS_bact"/>
    <property type="match status" value="1"/>
</dbReference>
<dbReference type="SUPFAM" id="SSF55681">
    <property type="entry name" value="Class II aaRS and biotin synthetases"/>
    <property type="match status" value="1"/>
</dbReference>
<evidence type="ECO:0000256" key="6">
    <source>
        <dbReference type="ARBA" id="ARBA00048573"/>
    </source>
</evidence>
<dbReference type="EC" id="6.1.1.6" evidence="7"/>
<dbReference type="GO" id="GO:0000287">
    <property type="term" value="F:magnesium ion binding"/>
    <property type="evidence" value="ECO:0007669"/>
    <property type="project" value="UniProtKB-UniRule"/>
</dbReference>
<sequence length="487" mass="55756">MASLEELRTERIKKIEHLKKAGLSAYPARTKASLRLNEILTNFATWSAETKTITLAGRVLSLRGQGALIFCDLNDGTGKIQALLKTDTLGKETLTLFNDTVDLGDFIEVTGTLFITKRGEQTIEVAKWKMLTKALRSLPDKWHGLQDVEERQRRRYLDILLNPEARDLIEKRARFWQVAREFFHSRDFLEVDTPILENLPGGAEARPFITHHHALDQDFYLRIAPELWLKRLIIAGLPKVFEIGRIFRNEGMDAEHLQDYTILEFYQAYSDYEAGMTLVTELYRDLAQKTFGTQVFKINKFEVDLAKNWQVYNYHDIILAKTGLDIKASNLSEIEAKLQTLKINYDKTGFNLTRALDNLWKYCRQDLAGPGFLVGVPVIMEPLAKRSEADPKTVERFQVILAGSELGKGFSELNDPLDQAERFAEQAKLREAGDEEAQMNDTDFVEALEYGMPPTLGFGFSERLFAFLANKPIREAQIFPLLRPREK</sequence>
<evidence type="ECO:0000256" key="2">
    <source>
        <dbReference type="ARBA" id="ARBA00022723"/>
    </source>
</evidence>
<proteinExistence type="inferred from homology"/>
<dbReference type="Proteomes" id="UP000229334">
    <property type="component" value="Unassembled WGS sequence"/>
</dbReference>
<dbReference type="PANTHER" id="PTHR42918:SF15">
    <property type="entry name" value="LYSINE--TRNA LIGASE, CHLOROPLASTIC_MITOCHONDRIAL"/>
    <property type="match status" value="1"/>
</dbReference>
<dbReference type="InterPro" id="IPR002313">
    <property type="entry name" value="Lys-tRNA-ligase_II"/>
</dbReference>
<comment type="subunit">
    <text evidence="7">Homodimer.</text>
</comment>
<dbReference type="InterPro" id="IPR044136">
    <property type="entry name" value="Lys-tRNA-ligase_II_N"/>
</dbReference>
<feature type="binding site" evidence="7">
    <location>
        <position position="405"/>
    </location>
    <ligand>
        <name>Mg(2+)</name>
        <dbReference type="ChEBI" id="CHEBI:18420"/>
        <label>2</label>
    </ligand>
</feature>
<dbReference type="InterPro" id="IPR006195">
    <property type="entry name" value="aa-tRNA-synth_II"/>
</dbReference>
<dbReference type="EMBL" id="PCSX01000002">
    <property type="protein sequence ID" value="PIP58480.1"/>
    <property type="molecule type" value="Genomic_DNA"/>
</dbReference>
<evidence type="ECO:0000256" key="4">
    <source>
        <dbReference type="ARBA" id="ARBA00022840"/>
    </source>
</evidence>
<dbReference type="InterPro" id="IPR012340">
    <property type="entry name" value="NA-bd_OB-fold"/>
</dbReference>
<dbReference type="InterPro" id="IPR018149">
    <property type="entry name" value="Lys-tRNA-synth_II_C"/>
</dbReference>
<keyword evidence="4 7" id="KW-0067">ATP-binding</keyword>
<comment type="similarity">
    <text evidence="7">Belongs to the class-II aminoacyl-tRNA synthetase family.</text>
</comment>
<name>A0A2H0BN70_9BACT</name>
<dbReference type="InterPro" id="IPR045864">
    <property type="entry name" value="aa-tRNA-synth_II/BPL/LPL"/>
</dbReference>
<evidence type="ECO:0000256" key="3">
    <source>
        <dbReference type="ARBA" id="ARBA00022741"/>
    </source>
</evidence>
<accession>A0A2H0BN70</accession>
<keyword evidence="7" id="KW-0648">Protein biosynthesis</keyword>
<evidence type="ECO:0000313" key="10">
    <source>
        <dbReference type="EMBL" id="PIP58480.1"/>
    </source>
</evidence>
<comment type="caution">
    <text evidence="10">The sequence shown here is derived from an EMBL/GenBank/DDBJ whole genome shotgun (WGS) entry which is preliminary data.</text>
</comment>
<keyword evidence="1 7" id="KW-0436">Ligase</keyword>
<keyword evidence="7 8" id="KW-0460">Magnesium</keyword>
<dbReference type="Pfam" id="PF01336">
    <property type="entry name" value="tRNA_anti-codon"/>
    <property type="match status" value="1"/>
</dbReference>
<dbReference type="SUPFAM" id="SSF50249">
    <property type="entry name" value="Nucleic acid-binding proteins"/>
    <property type="match status" value="1"/>
</dbReference>
<keyword evidence="2 7" id="KW-0479">Metal-binding</keyword>
<evidence type="ECO:0000259" key="9">
    <source>
        <dbReference type="PROSITE" id="PS50862"/>
    </source>
</evidence>
<keyword evidence="3 7" id="KW-0547">Nucleotide-binding</keyword>
<dbReference type="InterPro" id="IPR004365">
    <property type="entry name" value="NA-bd_OB_tRNA"/>
</dbReference>
<dbReference type="GO" id="GO:0000049">
    <property type="term" value="F:tRNA binding"/>
    <property type="evidence" value="ECO:0007669"/>
    <property type="project" value="TreeGrafter"/>
</dbReference>
<dbReference type="InterPro" id="IPR004364">
    <property type="entry name" value="Aa-tRNA-synt_II"/>
</dbReference>
<dbReference type="GO" id="GO:0005829">
    <property type="term" value="C:cytosol"/>
    <property type="evidence" value="ECO:0007669"/>
    <property type="project" value="TreeGrafter"/>
</dbReference>
<dbReference type="Gene3D" id="2.40.50.140">
    <property type="entry name" value="Nucleic acid-binding proteins"/>
    <property type="match status" value="1"/>
</dbReference>
<dbReference type="GO" id="GO:0005524">
    <property type="term" value="F:ATP binding"/>
    <property type="evidence" value="ECO:0007669"/>
    <property type="project" value="UniProtKB-UniRule"/>
</dbReference>
<evidence type="ECO:0000256" key="7">
    <source>
        <dbReference type="HAMAP-Rule" id="MF_00252"/>
    </source>
</evidence>
<feature type="domain" description="Aminoacyl-transfer RNA synthetases class-II family profile" evidence="9">
    <location>
        <begin position="177"/>
        <end position="484"/>
    </location>
</feature>
<dbReference type="CDD" id="cd04322">
    <property type="entry name" value="LysRS_N"/>
    <property type="match status" value="1"/>
</dbReference>
<keyword evidence="7" id="KW-0963">Cytoplasm</keyword>
<dbReference type="AlphaFoldDB" id="A0A2H0BN70"/>
<dbReference type="PRINTS" id="PR00982">
    <property type="entry name" value="TRNASYNTHLYS"/>
</dbReference>
<dbReference type="HAMAP" id="MF_00252">
    <property type="entry name" value="Lys_tRNA_synth_class2"/>
    <property type="match status" value="1"/>
</dbReference>
<reference evidence="10 11" key="1">
    <citation type="submission" date="2017-09" db="EMBL/GenBank/DDBJ databases">
        <title>Depth-based differentiation of microbial function through sediment-hosted aquifers and enrichment of novel symbionts in the deep terrestrial subsurface.</title>
        <authorList>
            <person name="Probst A.J."/>
            <person name="Ladd B."/>
            <person name="Jarett J.K."/>
            <person name="Geller-Mcgrath D.E."/>
            <person name="Sieber C.M."/>
            <person name="Emerson J.B."/>
            <person name="Anantharaman K."/>
            <person name="Thomas B.C."/>
            <person name="Malmstrom R."/>
            <person name="Stieglmeier M."/>
            <person name="Klingl A."/>
            <person name="Woyke T."/>
            <person name="Ryan C.M."/>
            <person name="Banfield J.F."/>
        </authorList>
    </citation>
    <scope>NUCLEOTIDE SEQUENCE [LARGE SCALE GENOMIC DNA]</scope>
    <source>
        <strain evidence="10">CG22_combo_CG10-13_8_21_14_all_37_9</strain>
    </source>
</reference>
<dbReference type="NCBIfam" id="NF001756">
    <property type="entry name" value="PRK00484.1"/>
    <property type="match status" value="1"/>
</dbReference>
<feature type="binding site" evidence="7">
    <location>
        <position position="405"/>
    </location>
    <ligand>
        <name>Mg(2+)</name>
        <dbReference type="ChEBI" id="CHEBI:18420"/>
        <label>1</label>
    </ligand>
</feature>
<evidence type="ECO:0000256" key="1">
    <source>
        <dbReference type="ARBA" id="ARBA00022598"/>
    </source>
</evidence>
<dbReference type="Pfam" id="PF00152">
    <property type="entry name" value="tRNA-synt_2"/>
    <property type="match status" value="1"/>
</dbReference>
<comment type="caution">
    <text evidence="7">Lacks conserved residue(s) required for the propagation of feature annotation.</text>
</comment>
<evidence type="ECO:0000313" key="11">
    <source>
        <dbReference type="Proteomes" id="UP000229334"/>
    </source>
</evidence>
<evidence type="ECO:0000256" key="8">
    <source>
        <dbReference type="RuleBase" id="RU000336"/>
    </source>
</evidence>
<protein>
    <recommendedName>
        <fullName evidence="7">Lysine--tRNA ligase</fullName>
        <ecNumber evidence="7">6.1.1.6</ecNumber>
    </recommendedName>
    <alternativeName>
        <fullName evidence="7">Lysyl-tRNA synthetase</fullName>
        <shortName evidence="7">LysRS</shortName>
    </alternativeName>
</protein>